<gene>
    <name evidence="2" type="ORF">CSW57_03195</name>
</gene>
<keyword evidence="2" id="KW-0436">Ligase</keyword>
<dbReference type="InterPro" id="IPR014746">
    <property type="entry name" value="Gln_synth/guanido_kin_cat_dom"/>
</dbReference>
<comment type="catalytic activity">
    <reaction evidence="1">
        <text>L-cysteine + L-glutamate + ATP = gamma-L-glutamyl-L-cysteine + ADP + phosphate + H(+)</text>
        <dbReference type="Rhea" id="RHEA:13285"/>
        <dbReference type="ChEBI" id="CHEBI:15378"/>
        <dbReference type="ChEBI" id="CHEBI:29985"/>
        <dbReference type="ChEBI" id="CHEBI:30616"/>
        <dbReference type="ChEBI" id="CHEBI:35235"/>
        <dbReference type="ChEBI" id="CHEBI:43474"/>
        <dbReference type="ChEBI" id="CHEBI:58173"/>
        <dbReference type="ChEBI" id="CHEBI:456216"/>
        <dbReference type="EC" id="6.3.2.2"/>
    </reaction>
</comment>
<dbReference type="RefSeq" id="WP_099381411.1">
    <property type="nucleotide sequence ID" value="NZ_PEBD01000004.1"/>
</dbReference>
<dbReference type="InterPro" id="IPR050141">
    <property type="entry name" value="GCL_type2/YbdK_subfam"/>
</dbReference>
<evidence type="ECO:0000313" key="3">
    <source>
        <dbReference type="Proteomes" id="UP000225108"/>
    </source>
</evidence>
<dbReference type="SUPFAM" id="SSF55931">
    <property type="entry name" value="Glutamine synthetase/guanido kinase"/>
    <property type="match status" value="1"/>
</dbReference>
<proteinExistence type="predicted"/>
<dbReference type="AlphaFoldDB" id="A0A2G3PT83"/>
<dbReference type="PIRSF" id="PIRSF012666">
    <property type="entry name" value="UCP012666"/>
    <property type="match status" value="1"/>
</dbReference>
<dbReference type="GO" id="GO:0042398">
    <property type="term" value="P:modified amino acid biosynthetic process"/>
    <property type="evidence" value="ECO:0007669"/>
    <property type="project" value="InterPro"/>
</dbReference>
<dbReference type="GO" id="GO:0004357">
    <property type="term" value="F:glutamate-cysteine ligase activity"/>
    <property type="evidence" value="ECO:0007669"/>
    <property type="project" value="UniProtKB-EC"/>
</dbReference>
<organism evidence="2 3">
    <name type="scientific">Williamsia marianensis</name>
    <dbReference type="NCBI Taxonomy" id="85044"/>
    <lineage>
        <taxon>Bacteria</taxon>
        <taxon>Bacillati</taxon>
        <taxon>Actinomycetota</taxon>
        <taxon>Actinomycetes</taxon>
        <taxon>Mycobacteriales</taxon>
        <taxon>Nocardiaceae</taxon>
        <taxon>Williamsia</taxon>
    </lineage>
</organism>
<dbReference type="Proteomes" id="UP000225108">
    <property type="component" value="Unassembled WGS sequence"/>
</dbReference>
<dbReference type="Gene3D" id="3.30.590.20">
    <property type="match status" value="1"/>
</dbReference>
<dbReference type="Pfam" id="PF04107">
    <property type="entry name" value="GCS2"/>
    <property type="match status" value="1"/>
</dbReference>
<accession>A0A2G3PT83</accession>
<sequence>MGTDVNTQEFSREDRRLFREQVGRCTEAVARMLADGLFTDQGNPPQPLLGMEVELNLVDRAMNPAMSNATVLEAIADPDYQTELGQFNIEINVSPRPFVGGDTVSLEQALRDSLNRAEERAAGTDNHLVMIGMLPTLRQEHFAHQWISANPRYDLLNQQIFAARGEDIELDITGVPLAPGGESERLHTSIDSILPEAACTSLQLHLRVAPEDFADHWNAAQAIAGVQVALAGNSPFLAGRALWHESRIPVFQQATDTRPQELINQGVRPRVWFGERWITTIFDLFEENTRYFPSLLPVVSDDDPLEQLEAGTIPELTELRMHNGTVYRWNRPVYDVVDGHAHLRIENRVLPAGPTVVDIMANASFYYGVLRGLVDAERPLWSQMSFDAAAENLQAASRDGIDSQLYWPTLGWVRPDELVLRKLLPLADEGLQAFGVSADARDRYLSVIEGRALNRQTGSVWQRASVQAREQAGDSREEALAGMLREYIERMHDGAPVHTWDL</sequence>
<dbReference type="PANTHER" id="PTHR36510:SF3">
    <property type="entry name" value="CONSERVED PROTEIN"/>
    <property type="match status" value="1"/>
</dbReference>
<dbReference type="InterPro" id="IPR006336">
    <property type="entry name" value="GCS2"/>
</dbReference>
<evidence type="ECO:0000313" key="2">
    <source>
        <dbReference type="EMBL" id="PHV68262.1"/>
    </source>
</evidence>
<dbReference type="EMBL" id="PEBD01000004">
    <property type="protein sequence ID" value="PHV68262.1"/>
    <property type="molecule type" value="Genomic_DNA"/>
</dbReference>
<dbReference type="InterPro" id="IPR016602">
    <property type="entry name" value="UCP012666"/>
</dbReference>
<name>A0A2G3PT83_WILMA</name>
<evidence type="ECO:0000256" key="1">
    <source>
        <dbReference type="ARBA" id="ARBA00048819"/>
    </source>
</evidence>
<protein>
    <submittedName>
        <fullName evidence="2">Glutamate--cysteine ligase</fullName>
    </submittedName>
</protein>
<dbReference type="PANTHER" id="PTHR36510">
    <property type="entry name" value="GLUTAMATE--CYSTEINE LIGASE 2-RELATED"/>
    <property type="match status" value="1"/>
</dbReference>
<comment type="caution">
    <text evidence="2">The sequence shown here is derived from an EMBL/GenBank/DDBJ whole genome shotgun (WGS) entry which is preliminary data.</text>
</comment>
<reference evidence="2 3" key="1">
    <citation type="submission" date="2017-10" db="EMBL/GenBank/DDBJ databases">
        <title>The draft genome sequence of Williamsia sp. BULT 1.1 isolated from the semi-arid grassland soils from South Africa.</title>
        <authorList>
            <person name="Kabwe M.H."/>
            <person name="Govender N."/>
            <person name="Mutseka Lunga P."/>
            <person name="Vikram S."/>
            <person name="Makhalanyane T.P."/>
        </authorList>
    </citation>
    <scope>NUCLEOTIDE SEQUENCE [LARGE SCALE GENOMIC DNA]</scope>
    <source>
        <strain evidence="2 3">BULT 1.1</strain>
    </source>
</reference>